<name>A0AAD4ZK33_PRUDU</name>
<dbReference type="Pfam" id="PF22936">
    <property type="entry name" value="Pol_BBD"/>
    <property type="match status" value="1"/>
</dbReference>
<dbReference type="Proteomes" id="UP001054821">
    <property type="component" value="Chromosome 1"/>
</dbReference>
<dbReference type="EMBL" id="JAJFAZ020000001">
    <property type="protein sequence ID" value="KAI5348293.1"/>
    <property type="molecule type" value="Genomic_DNA"/>
</dbReference>
<dbReference type="AlphaFoldDB" id="A0AAD4ZK33"/>
<dbReference type="InterPro" id="IPR054722">
    <property type="entry name" value="PolX-like_BBD"/>
</dbReference>
<comment type="caution">
    <text evidence="2">The sequence shown here is derived from an EMBL/GenBank/DDBJ whole genome shotgun (WGS) entry which is preliminary data.</text>
</comment>
<reference evidence="2 3" key="1">
    <citation type="journal article" date="2022" name="G3 (Bethesda)">
        <title>Whole-genome sequence and methylome profiling of the almond [Prunus dulcis (Mill.) D.A. Webb] cultivar 'Nonpareil'.</title>
        <authorList>
            <person name="D'Amico-Willman K.M."/>
            <person name="Ouma W.Z."/>
            <person name="Meulia T."/>
            <person name="Sideli G.M."/>
            <person name="Gradziel T.M."/>
            <person name="Fresnedo-Ramirez J."/>
        </authorList>
    </citation>
    <scope>NUCLEOTIDE SEQUENCE [LARGE SCALE GENOMIC DNA]</scope>
    <source>
        <strain evidence="2">Clone GOH B32 T37-40</strain>
    </source>
</reference>
<sequence>MILPLIADSQKSAVNPVDPATRTQASIATTKGSTFHTSSQKSTWIIDSGDTNHMTFDPGQLISRKSSTPSIVSNANGTPSPVVGEGFQSLSTSLHLDFVLLNPSLDHNLLSVAQLTTTLGCTVTFWPNHYVFQNIITGKTIGCGTQRGKFYYMD</sequence>
<keyword evidence="3" id="KW-1185">Reference proteome</keyword>
<proteinExistence type="predicted"/>
<accession>A0AAD4ZK33</accession>
<gene>
    <name evidence="2" type="ORF">L3X38_001180</name>
</gene>
<protein>
    <recommendedName>
        <fullName evidence="1">Retrovirus-related Pol polyprotein from transposon TNT 1-94-like beta-barrel domain-containing protein</fullName>
    </recommendedName>
</protein>
<evidence type="ECO:0000313" key="2">
    <source>
        <dbReference type="EMBL" id="KAI5348293.1"/>
    </source>
</evidence>
<evidence type="ECO:0000313" key="3">
    <source>
        <dbReference type="Proteomes" id="UP001054821"/>
    </source>
</evidence>
<organism evidence="2 3">
    <name type="scientific">Prunus dulcis</name>
    <name type="common">Almond</name>
    <name type="synonym">Amygdalus dulcis</name>
    <dbReference type="NCBI Taxonomy" id="3755"/>
    <lineage>
        <taxon>Eukaryota</taxon>
        <taxon>Viridiplantae</taxon>
        <taxon>Streptophyta</taxon>
        <taxon>Embryophyta</taxon>
        <taxon>Tracheophyta</taxon>
        <taxon>Spermatophyta</taxon>
        <taxon>Magnoliopsida</taxon>
        <taxon>eudicotyledons</taxon>
        <taxon>Gunneridae</taxon>
        <taxon>Pentapetalae</taxon>
        <taxon>rosids</taxon>
        <taxon>fabids</taxon>
        <taxon>Rosales</taxon>
        <taxon>Rosaceae</taxon>
        <taxon>Amygdaloideae</taxon>
        <taxon>Amygdaleae</taxon>
        <taxon>Prunus</taxon>
    </lineage>
</organism>
<evidence type="ECO:0000259" key="1">
    <source>
        <dbReference type="Pfam" id="PF22936"/>
    </source>
</evidence>
<feature type="domain" description="Retrovirus-related Pol polyprotein from transposon TNT 1-94-like beta-barrel" evidence="1">
    <location>
        <begin position="44"/>
        <end position="117"/>
    </location>
</feature>